<organism evidence="1 2">
    <name type="scientific">Gemmata obscuriglobus</name>
    <dbReference type="NCBI Taxonomy" id="114"/>
    <lineage>
        <taxon>Bacteria</taxon>
        <taxon>Pseudomonadati</taxon>
        <taxon>Planctomycetota</taxon>
        <taxon>Planctomycetia</taxon>
        <taxon>Gemmatales</taxon>
        <taxon>Gemmataceae</taxon>
        <taxon>Gemmata</taxon>
    </lineage>
</organism>
<dbReference type="EMBL" id="CP025958">
    <property type="protein sequence ID" value="AWM38806.1"/>
    <property type="molecule type" value="Genomic_DNA"/>
</dbReference>
<sequence>MGYRLKRIQKGKPLKTTPETDAIFANVKAARAPAAAEAETLEILVDTRAKVNEREYARGGKNADPVGRYGGEGVGPCPPPAARKWIPLGGLMVATGGLALVFGSKETSDFWVDGLRVRWARVSVGCRSIRRLVVYLDNGPNCSGTRAQFLKRMVAFADWSGLEVRLVYDPPYHGKYNPVERCWSSLERKWGGALLTCLDVILGYARRMTWKGRPPTADHLVGDYQDGIWLTKAQ</sequence>
<dbReference type="AlphaFoldDB" id="A0A2Z3H5H3"/>
<evidence type="ECO:0000313" key="1">
    <source>
        <dbReference type="EMBL" id="AWM38806.1"/>
    </source>
</evidence>
<proteinExistence type="predicted"/>
<keyword evidence="2" id="KW-1185">Reference proteome</keyword>
<dbReference type="OrthoDB" id="270973at2"/>
<dbReference type="Proteomes" id="UP000245802">
    <property type="component" value="Chromosome"/>
</dbReference>
<accession>A0A2Z3H5H3</accession>
<gene>
    <name evidence="1" type="ORF">C1280_18625</name>
</gene>
<protein>
    <recommendedName>
        <fullName evidence="3">Tc1-like transposase DDE domain-containing protein</fullName>
    </recommendedName>
</protein>
<name>A0A2Z3H5H3_9BACT</name>
<dbReference type="Pfam" id="PF07592">
    <property type="entry name" value="DDE_Tnp_ISAZ013"/>
    <property type="match status" value="1"/>
</dbReference>
<reference evidence="1 2" key="1">
    <citation type="submission" date="2018-01" db="EMBL/GenBank/DDBJ databases">
        <title>G. obscuriglobus.</title>
        <authorList>
            <person name="Franke J."/>
            <person name="Blomberg W."/>
            <person name="Selmecki A."/>
        </authorList>
    </citation>
    <scope>NUCLEOTIDE SEQUENCE [LARGE SCALE GENOMIC DNA]</scope>
    <source>
        <strain evidence="1 2">DSM 5831</strain>
    </source>
</reference>
<dbReference type="RefSeq" id="WP_109571089.1">
    <property type="nucleotide sequence ID" value="NZ_CP025958.1"/>
</dbReference>
<evidence type="ECO:0000313" key="2">
    <source>
        <dbReference type="Proteomes" id="UP000245802"/>
    </source>
</evidence>
<dbReference type="InterPro" id="IPR011518">
    <property type="entry name" value="Transposase_36"/>
</dbReference>
<evidence type="ECO:0008006" key="3">
    <source>
        <dbReference type="Google" id="ProtNLM"/>
    </source>
</evidence>
<dbReference type="KEGG" id="gog:C1280_18625"/>